<dbReference type="AlphaFoldDB" id="A0A8H7QYB8"/>
<proteinExistence type="predicted"/>
<name>A0A8H7QYB8_9FUNG</name>
<dbReference type="EMBL" id="JAEPRC010000297">
    <property type="protein sequence ID" value="KAG2201049.1"/>
    <property type="molecule type" value="Genomic_DNA"/>
</dbReference>
<dbReference type="Proteomes" id="UP000650833">
    <property type="component" value="Unassembled WGS sequence"/>
</dbReference>
<accession>A0A8H7QYB8</accession>
<evidence type="ECO:0000259" key="1">
    <source>
        <dbReference type="PROSITE" id="PS51840"/>
    </source>
</evidence>
<protein>
    <recommendedName>
        <fullName evidence="1">C2 NT-type domain-containing protein</fullName>
    </recommendedName>
</protein>
<reference evidence="2" key="1">
    <citation type="submission" date="2020-12" db="EMBL/GenBank/DDBJ databases">
        <title>Metabolic potential, ecology and presence of endohyphal bacteria is reflected in genomic diversity of Mucoromycotina.</title>
        <authorList>
            <person name="Muszewska A."/>
            <person name="Okrasinska A."/>
            <person name="Steczkiewicz K."/>
            <person name="Drgas O."/>
            <person name="Orlowska M."/>
            <person name="Perlinska-Lenart U."/>
            <person name="Aleksandrzak-Piekarczyk T."/>
            <person name="Szatraj K."/>
            <person name="Zielenkiewicz U."/>
            <person name="Pilsyk S."/>
            <person name="Malc E."/>
            <person name="Mieczkowski P."/>
            <person name="Kruszewska J.S."/>
            <person name="Biernat P."/>
            <person name="Pawlowska J."/>
        </authorList>
    </citation>
    <scope>NUCLEOTIDE SEQUENCE</scope>
    <source>
        <strain evidence="2">CBS 226.32</strain>
    </source>
</reference>
<evidence type="ECO:0000313" key="3">
    <source>
        <dbReference type="Proteomes" id="UP000650833"/>
    </source>
</evidence>
<dbReference type="InterPro" id="IPR039931">
    <property type="entry name" value="EEIG1/2-like"/>
</dbReference>
<dbReference type="Pfam" id="PF10358">
    <property type="entry name" value="NT-C2"/>
    <property type="match status" value="1"/>
</dbReference>
<dbReference type="PROSITE" id="PS51840">
    <property type="entry name" value="C2_NT"/>
    <property type="match status" value="1"/>
</dbReference>
<dbReference type="OrthoDB" id="3365224at2759"/>
<gene>
    <name evidence="2" type="ORF">INT46_004375</name>
</gene>
<dbReference type="PANTHER" id="PTHR21456">
    <property type="entry name" value="FAMILY WITH SEQUENCE SIMILARITY 102"/>
    <property type="match status" value="1"/>
</dbReference>
<sequence>MLTPFTHLFISKNRKINFELSLIIRDLVNVPLVSGYYYVNWKLKNASHATGTTERIHIKDHQITWNHPINTIIQLVINKQQVLNDCELKLDIYQKGGKEIGTLSINLSEYAGSGITTERYLLQNCKFNSTIKLSLRMNIKPDSTPNQPTSYPHFQTPPISKRQIFKDIPTVIQERKERNKKVDLPPPILTIRKSQSVMSLPRFCKLQTPCEEPSPIDVVERLFAVRVEPV</sequence>
<comment type="caution">
    <text evidence="2">The sequence shown here is derived from an EMBL/GenBank/DDBJ whole genome shotgun (WGS) entry which is preliminary data.</text>
</comment>
<dbReference type="PANTHER" id="PTHR21456:SF1">
    <property type="entry name" value="C2 NT-TYPE DOMAIN-CONTAINING PROTEIN"/>
    <property type="match status" value="1"/>
</dbReference>
<organism evidence="2 3">
    <name type="scientific">Mucor plumbeus</name>
    <dbReference type="NCBI Taxonomy" id="97098"/>
    <lineage>
        <taxon>Eukaryota</taxon>
        <taxon>Fungi</taxon>
        <taxon>Fungi incertae sedis</taxon>
        <taxon>Mucoromycota</taxon>
        <taxon>Mucoromycotina</taxon>
        <taxon>Mucoromycetes</taxon>
        <taxon>Mucorales</taxon>
        <taxon>Mucorineae</taxon>
        <taxon>Mucoraceae</taxon>
        <taxon>Mucor</taxon>
    </lineage>
</organism>
<evidence type="ECO:0000313" key="2">
    <source>
        <dbReference type="EMBL" id="KAG2201049.1"/>
    </source>
</evidence>
<keyword evidence="3" id="KW-1185">Reference proteome</keyword>
<feature type="domain" description="C2 NT-type" evidence="1">
    <location>
        <begin position="8"/>
        <end position="139"/>
    </location>
</feature>
<dbReference type="InterPro" id="IPR019448">
    <property type="entry name" value="NT-C2"/>
</dbReference>